<dbReference type="Proteomes" id="UP000184041">
    <property type="component" value="Unassembled WGS sequence"/>
</dbReference>
<evidence type="ECO:0000313" key="2">
    <source>
        <dbReference type="Proteomes" id="UP000184041"/>
    </source>
</evidence>
<gene>
    <name evidence="1" type="ORF">SAMN05443144_12617</name>
</gene>
<accession>A0A1M5J9I7</accession>
<organism evidence="1 2">
    <name type="scientific">Fodinibius roseus</name>
    <dbReference type="NCBI Taxonomy" id="1194090"/>
    <lineage>
        <taxon>Bacteria</taxon>
        <taxon>Pseudomonadati</taxon>
        <taxon>Balneolota</taxon>
        <taxon>Balneolia</taxon>
        <taxon>Balneolales</taxon>
        <taxon>Balneolaceae</taxon>
        <taxon>Fodinibius</taxon>
    </lineage>
</organism>
<reference evidence="1 2" key="1">
    <citation type="submission" date="2016-11" db="EMBL/GenBank/DDBJ databases">
        <authorList>
            <person name="Jaros S."/>
            <person name="Januszkiewicz K."/>
            <person name="Wedrychowicz H."/>
        </authorList>
    </citation>
    <scope>NUCLEOTIDE SEQUENCE [LARGE SCALE GENOMIC DNA]</scope>
    <source>
        <strain evidence="1 2">DSM 21986</strain>
    </source>
</reference>
<proteinExistence type="predicted"/>
<dbReference type="STRING" id="1194090.SAMN05443144_12617"/>
<dbReference type="RefSeq" id="WP_073067729.1">
    <property type="nucleotide sequence ID" value="NZ_FQUS01000026.1"/>
</dbReference>
<dbReference type="AlphaFoldDB" id="A0A1M5J9I7"/>
<dbReference type="EMBL" id="FQUS01000026">
    <property type="protein sequence ID" value="SHG36910.1"/>
    <property type="molecule type" value="Genomic_DNA"/>
</dbReference>
<evidence type="ECO:0000313" key="1">
    <source>
        <dbReference type="EMBL" id="SHG36910.1"/>
    </source>
</evidence>
<keyword evidence="2" id="KW-1185">Reference proteome</keyword>
<name>A0A1M5J9I7_9BACT</name>
<sequence>MKLLIILSIEEYADEVRRILVRQRIPIYSETEIRGCRCDTKDKATDLTNWFAHTDTMVYSHLFFAFQNEESVDTILSEVDHYNRMHGEEQTNPLHAYQLNVEKSV</sequence>
<protein>
    <submittedName>
        <fullName evidence="1">Uncharacterized protein</fullName>
    </submittedName>
</protein>
<dbReference type="OrthoDB" id="1524637at2"/>